<comment type="caution">
    <text evidence="2">The sequence shown here is derived from an EMBL/GenBank/DDBJ whole genome shotgun (WGS) entry which is preliminary data.</text>
</comment>
<dbReference type="AlphaFoldDB" id="A0A9Q3P912"/>
<feature type="region of interest" description="Disordered" evidence="1">
    <location>
        <begin position="1"/>
        <end position="75"/>
    </location>
</feature>
<evidence type="ECO:0000256" key="1">
    <source>
        <dbReference type="SAM" id="MobiDB-lite"/>
    </source>
</evidence>
<organism evidence="2 3">
    <name type="scientific">Austropuccinia psidii MF-1</name>
    <dbReference type="NCBI Taxonomy" id="1389203"/>
    <lineage>
        <taxon>Eukaryota</taxon>
        <taxon>Fungi</taxon>
        <taxon>Dikarya</taxon>
        <taxon>Basidiomycota</taxon>
        <taxon>Pucciniomycotina</taxon>
        <taxon>Pucciniomycetes</taxon>
        <taxon>Pucciniales</taxon>
        <taxon>Sphaerophragmiaceae</taxon>
        <taxon>Austropuccinia</taxon>
    </lineage>
</organism>
<dbReference type="Proteomes" id="UP000765509">
    <property type="component" value="Unassembled WGS sequence"/>
</dbReference>
<evidence type="ECO:0000313" key="3">
    <source>
        <dbReference type="Proteomes" id="UP000765509"/>
    </source>
</evidence>
<accession>A0A9Q3P912</accession>
<feature type="compositionally biased region" description="Basic and acidic residues" evidence="1">
    <location>
        <begin position="66"/>
        <end position="75"/>
    </location>
</feature>
<sequence>MEGKQPSTTQTESKTSLSSQQQQFQCEEAATISEQRKSTRHNPIQPGLHNPKDMTACHGKFVSDGQNHDGITEKRGSKITISGMISDILDGIAEEIGSQMKISKMFLEF</sequence>
<dbReference type="EMBL" id="AVOT02059166">
    <property type="protein sequence ID" value="MBW0552874.1"/>
    <property type="molecule type" value="Genomic_DNA"/>
</dbReference>
<name>A0A9Q3P912_9BASI</name>
<evidence type="ECO:0000313" key="2">
    <source>
        <dbReference type="EMBL" id="MBW0552874.1"/>
    </source>
</evidence>
<reference evidence="2" key="1">
    <citation type="submission" date="2021-03" db="EMBL/GenBank/DDBJ databases">
        <title>Draft genome sequence of rust myrtle Austropuccinia psidii MF-1, a brazilian biotype.</title>
        <authorList>
            <person name="Quecine M.C."/>
            <person name="Pachon D.M.R."/>
            <person name="Bonatelli M.L."/>
            <person name="Correr F.H."/>
            <person name="Franceschini L.M."/>
            <person name="Leite T.F."/>
            <person name="Margarido G.R.A."/>
            <person name="Almeida C.A."/>
            <person name="Ferrarezi J.A."/>
            <person name="Labate C.A."/>
        </authorList>
    </citation>
    <scope>NUCLEOTIDE SEQUENCE</scope>
    <source>
        <strain evidence="2">MF-1</strain>
    </source>
</reference>
<keyword evidence="3" id="KW-1185">Reference proteome</keyword>
<protein>
    <submittedName>
        <fullName evidence="2">Uncharacterized protein</fullName>
    </submittedName>
</protein>
<feature type="compositionally biased region" description="Polar residues" evidence="1">
    <location>
        <begin position="1"/>
        <end position="25"/>
    </location>
</feature>
<gene>
    <name evidence="2" type="ORF">O181_092589</name>
</gene>
<proteinExistence type="predicted"/>